<feature type="transmembrane region" description="Helical" evidence="1">
    <location>
        <begin position="14"/>
        <end position="36"/>
    </location>
</feature>
<keyword evidence="3" id="KW-1185">Reference proteome</keyword>
<proteinExistence type="predicted"/>
<protein>
    <submittedName>
        <fullName evidence="2">Uncharacterized protein</fullName>
    </submittedName>
</protein>
<organism evidence="2 3">
    <name type="scientific">Christensenella minuta</name>
    <dbReference type="NCBI Taxonomy" id="626937"/>
    <lineage>
        <taxon>Bacteria</taxon>
        <taxon>Bacillati</taxon>
        <taxon>Bacillota</taxon>
        <taxon>Clostridia</taxon>
        <taxon>Christensenellales</taxon>
        <taxon>Christensenellaceae</taxon>
        <taxon>Christensenella</taxon>
    </lineage>
</organism>
<evidence type="ECO:0000256" key="1">
    <source>
        <dbReference type="SAM" id="Phobius"/>
    </source>
</evidence>
<dbReference type="AlphaFoldDB" id="A0A136Q0P8"/>
<comment type="caution">
    <text evidence="2">The sequence shown here is derived from an EMBL/GenBank/DDBJ whole genome shotgun (WGS) entry which is preliminary data.</text>
</comment>
<dbReference type="STRING" id="626937.HMPREF3293_02902"/>
<evidence type="ECO:0000313" key="3">
    <source>
        <dbReference type="Proteomes" id="UP000070366"/>
    </source>
</evidence>
<name>A0A136Q0P8_9FIRM</name>
<dbReference type="Proteomes" id="UP000070366">
    <property type="component" value="Unassembled WGS sequence"/>
</dbReference>
<sequence>MAGFHNRSFHTDSFPFWGAPLLYLLSTIFASFLHFFREFVYQY</sequence>
<reference evidence="2 3" key="1">
    <citation type="submission" date="2016-02" db="EMBL/GenBank/DDBJ databases">
        <authorList>
            <person name="Wen L."/>
            <person name="He K."/>
            <person name="Yang H."/>
        </authorList>
    </citation>
    <scope>NUCLEOTIDE SEQUENCE [LARGE SCALE GENOMIC DNA]</scope>
    <source>
        <strain evidence="2 3">DSM 22607</strain>
    </source>
</reference>
<gene>
    <name evidence="2" type="ORF">HMPREF3293_02902</name>
</gene>
<accession>A0A136Q0P8</accession>
<evidence type="ECO:0000313" key="2">
    <source>
        <dbReference type="EMBL" id="KXK64258.1"/>
    </source>
</evidence>
<keyword evidence="1" id="KW-0812">Transmembrane</keyword>
<dbReference type="EMBL" id="LSZW01000065">
    <property type="protein sequence ID" value="KXK64258.1"/>
    <property type="molecule type" value="Genomic_DNA"/>
</dbReference>
<keyword evidence="1" id="KW-1133">Transmembrane helix</keyword>
<keyword evidence="1" id="KW-0472">Membrane</keyword>